<dbReference type="PANTHER" id="PTHR43249">
    <property type="entry name" value="UDP-N-ACETYL-2-AMINO-2-DEOXY-D-GLUCURONATE OXIDASE"/>
    <property type="match status" value="1"/>
</dbReference>
<dbReference type="Pfam" id="PF01408">
    <property type="entry name" value="GFO_IDH_MocA"/>
    <property type="match status" value="1"/>
</dbReference>
<dbReference type="PRINTS" id="PR01775">
    <property type="entry name" value="GLFROXRDTASE"/>
</dbReference>
<evidence type="ECO:0000313" key="4">
    <source>
        <dbReference type="Proteomes" id="UP000317593"/>
    </source>
</evidence>
<dbReference type="AlphaFoldDB" id="A0A521APT8"/>
<dbReference type="Gene3D" id="3.40.50.720">
    <property type="entry name" value="NAD(P)-binding Rossmann-like Domain"/>
    <property type="match status" value="1"/>
</dbReference>
<feature type="domain" description="Gfo/Idh/MocA-like oxidoreductase N-terminal" evidence="1">
    <location>
        <begin position="50"/>
        <end position="173"/>
    </location>
</feature>
<proteinExistence type="predicted"/>
<dbReference type="InterPro" id="IPR008354">
    <property type="entry name" value="Glc-Fru_OxRdtase_bac"/>
</dbReference>
<dbReference type="GO" id="GO:0000166">
    <property type="term" value="F:nucleotide binding"/>
    <property type="evidence" value="ECO:0007669"/>
    <property type="project" value="InterPro"/>
</dbReference>
<dbReference type="InterPro" id="IPR036291">
    <property type="entry name" value="NAD(P)-bd_dom_sf"/>
</dbReference>
<evidence type="ECO:0000313" key="3">
    <source>
        <dbReference type="EMBL" id="SMO36805.1"/>
    </source>
</evidence>
<feature type="domain" description="Gfo/Idh/MocA-like oxidoreductase C-terminal" evidence="2">
    <location>
        <begin position="190"/>
        <end position="374"/>
    </location>
</feature>
<gene>
    <name evidence="3" type="ORF">SAMN06265218_101264</name>
</gene>
<dbReference type="SUPFAM" id="SSF51735">
    <property type="entry name" value="NAD(P)-binding Rossmann-fold domains"/>
    <property type="match status" value="1"/>
</dbReference>
<evidence type="ECO:0000259" key="2">
    <source>
        <dbReference type="Pfam" id="PF02894"/>
    </source>
</evidence>
<dbReference type="PANTHER" id="PTHR43249:SF1">
    <property type="entry name" value="D-GLUCOSIDE 3-DEHYDROGENASE"/>
    <property type="match status" value="1"/>
</dbReference>
<name>A0A521APT8_9BACT</name>
<dbReference type="Proteomes" id="UP000317593">
    <property type="component" value="Unassembled WGS sequence"/>
</dbReference>
<dbReference type="EMBL" id="FXTH01000001">
    <property type="protein sequence ID" value="SMO36805.1"/>
    <property type="molecule type" value="Genomic_DNA"/>
</dbReference>
<evidence type="ECO:0000259" key="1">
    <source>
        <dbReference type="Pfam" id="PF01408"/>
    </source>
</evidence>
<reference evidence="3 4" key="1">
    <citation type="submission" date="2017-05" db="EMBL/GenBank/DDBJ databases">
        <authorList>
            <person name="Varghese N."/>
            <person name="Submissions S."/>
        </authorList>
    </citation>
    <scope>NUCLEOTIDE SEQUENCE [LARGE SCALE GENOMIC DNA]</scope>
    <source>
        <strain evidence="3 4">DSM 21194</strain>
    </source>
</reference>
<organism evidence="3 4">
    <name type="scientific">Fodinibius sediminis</name>
    <dbReference type="NCBI Taxonomy" id="1214077"/>
    <lineage>
        <taxon>Bacteria</taxon>
        <taxon>Pseudomonadati</taxon>
        <taxon>Balneolota</taxon>
        <taxon>Balneolia</taxon>
        <taxon>Balneolales</taxon>
        <taxon>Balneolaceae</taxon>
        <taxon>Fodinibius</taxon>
    </lineage>
</organism>
<dbReference type="Gene3D" id="3.30.360.10">
    <property type="entry name" value="Dihydrodipicolinate Reductase, domain 2"/>
    <property type="match status" value="1"/>
</dbReference>
<accession>A0A521APT8</accession>
<sequence>MNYSRRDFISHLSFGLGSLATLPGLTMYRNIESFLSESGYTELPDDQKLGVALVGLGRYASGQLAPALQETKVCRLAGIVTGTPRKEKEWARKYDISETNIYNYDNYDQIAENEDIDIIYVVLPNSMHAEYTIRAAEAGKHVISEKPMATSVQDCQRMIDACRAAGRKLSIGYRLHFEPHNRELMRLGRNEVLGPVRKMSGAHSFPLNDPSAWRLDKELAGGGPLMDVGIYVIQASIYTLGKLPTSVRAWDETKDPEQFPEVEGTIRWELYFPEGVVLHGSSSYEDSGNNFRMEATDGWAELSPAYSYSGIEGESSNGPIRFPQVNQQALQMDDFARCILEDEPSIVPGEMGKRDMIIMEAIYESAQKGRKVDLVFEDGFIDPFNT</sequence>
<dbReference type="SUPFAM" id="SSF55347">
    <property type="entry name" value="Glyceraldehyde-3-phosphate dehydrogenase-like, C-terminal domain"/>
    <property type="match status" value="1"/>
</dbReference>
<dbReference type="OrthoDB" id="9795543at2"/>
<protein>
    <submittedName>
        <fullName evidence="3">Predicted dehydrogenase</fullName>
    </submittedName>
</protein>
<dbReference type="Pfam" id="PF02894">
    <property type="entry name" value="GFO_IDH_MocA_C"/>
    <property type="match status" value="1"/>
</dbReference>
<dbReference type="InterPro" id="IPR000683">
    <property type="entry name" value="Gfo/Idh/MocA-like_OxRdtase_N"/>
</dbReference>
<dbReference type="InterPro" id="IPR004104">
    <property type="entry name" value="Gfo/Idh/MocA-like_OxRdtase_C"/>
</dbReference>
<dbReference type="InterPro" id="IPR052515">
    <property type="entry name" value="Gfo/Idh/MocA_Oxidoreductase"/>
</dbReference>
<keyword evidence="4" id="KW-1185">Reference proteome</keyword>
<dbReference type="RefSeq" id="WP_142712726.1">
    <property type="nucleotide sequence ID" value="NZ_FXTH01000001.1"/>
</dbReference>